<dbReference type="InterPro" id="IPR001810">
    <property type="entry name" value="F-box_dom"/>
</dbReference>
<dbReference type="Proteomes" id="UP000030689">
    <property type="component" value="Unassembled WGS sequence"/>
</dbReference>
<dbReference type="InterPro" id="IPR050796">
    <property type="entry name" value="SCF_F-box_component"/>
</dbReference>
<reference evidence="2 3" key="1">
    <citation type="journal article" date="2013" name="Front. Plant Sci.">
        <title>The Reference Genome of the Halophytic Plant Eutrema salsugineum.</title>
        <authorList>
            <person name="Yang R."/>
            <person name="Jarvis D.E."/>
            <person name="Chen H."/>
            <person name="Beilstein M.A."/>
            <person name="Grimwood J."/>
            <person name="Jenkins J."/>
            <person name="Shu S."/>
            <person name="Prochnik S."/>
            <person name="Xin M."/>
            <person name="Ma C."/>
            <person name="Schmutz J."/>
            <person name="Wing R.A."/>
            <person name="Mitchell-Olds T."/>
            <person name="Schumaker K.S."/>
            <person name="Wang X."/>
        </authorList>
    </citation>
    <scope>NUCLEOTIDE SEQUENCE [LARGE SCALE GENOMIC DNA]</scope>
</reference>
<evidence type="ECO:0000313" key="3">
    <source>
        <dbReference type="Proteomes" id="UP000030689"/>
    </source>
</evidence>
<dbReference type="Gramene" id="ESQ43953">
    <property type="protein sequence ID" value="ESQ43953"/>
    <property type="gene ID" value="EUTSA_v10006371mg"/>
</dbReference>
<feature type="domain" description="F-box" evidence="1">
    <location>
        <begin position="1"/>
        <end position="45"/>
    </location>
</feature>
<gene>
    <name evidence="2" type="ORF">EUTSA_v10006371mg</name>
</gene>
<name>V4LVK9_EUTSA</name>
<dbReference type="SUPFAM" id="SSF81383">
    <property type="entry name" value="F-box domain"/>
    <property type="match status" value="1"/>
</dbReference>
<dbReference type="KEGG" id="eus:EUTSA_v10006371mg"/>
<accession>V4LVK9</accession>
<dbReference type="PANTHER" id="PTHR31672">
    <property type="entry name" value="BNACNNG10540D PROTEIN"/>
    <property type="match status" value="1"/>
</dbReference>
<dbReference type="CDD" id="cd22157">
    <property type="entry name" value="F-box_AtFBW1-like"/>
    <property type="match status" value="1"/>
</dbReference>
<dbReference type="AlphaFoldDB" id="V4LVK9"/>
<evidence type="ECO:0000313" key="2">
    <source>
        <dbReference type="EMBL" id="ESQ43953.1"/>
    </source>
</evidence>
<dbReference type="EMBL" id="KI517455">
    <property type="protein sequence ID" value="ESQ43953.1"/>
    <property type="molecule type" value="Genomic_DNA"/>
</dbReference>
<organism evidence="2 3">
    <name type="scientific">Eutrema salsugineum</name>
    <name type="common">Saltwater cress</name>
    <name type="synonym">Sisymbrium salsugineum</name>
    <dbReference type="NCBI Taxonomy" id="72664"/>
    <lineage>
        <taxon>Eukaryota</taxon>
        <taxon>Viridiplantae</taxon>
        <taxon>Streptophyta</taxon>
        <taxon>Embryophyta</taxon>
        <taxon>Tracheophyta</taxon>
        <taxon>Spermatophyta</taxon>
        <taxon>Magnoliopsida</taxon>
        <taxon>eudicotyledons</taxon>
        <taxon>Gunneridae</taxon>
        <taxon>Pentapetalae</taxon>
        <taxon>rosids</taxon>
        <taxon>malvids</taxon>
        <taxon>Brassicales</taxon>
        <taxon>Brassicaceae</taxon>
        <taxon>Eutremeae</taxon>
        <taxon>Eutrema</taxon>
    </lineage>
</organism>
<dbReference type="SMART" id="SM00256">
    <property type="entry name" value="FBOX"/>
    <property type="match status" value="1"/>
</dbReference>
<dbReference type="InterPro" id="IPR006527">
    <property type="entry name" value="F-box-assoc_dom_typ1"/>
</dbReference>
<dbReference type="PROSITE" id="PS50181">
    <property type="entry name" value="FBOX"/>
    <property type="match status" value="1"/>
</dbReference>
<keyword evidence="3" id="KW-1185">Reference proteome</keyword>
<dbReference type="Pfam" id="PF00646">
    <property type="entry name" value="F-box"/>
    <property type="match status" value="1"/>
</dbReference>
<sequence length="342" mass="38713">MKKDIPEELVVEILSRVPAASLARFRLTSKGWNALIKDASFLKKHSANGPSQPLEILLIDGRVYSLSVDLRGIHDNVAPTTKVTGRFSLKDPIFDSSEQDNRLVACNPCSGETKWIKPRTCFKPFLCSRMGFFKTDFEVYDFSSGSWPSYGFGWANPPCRGRGIHVKGLAYWFALSINGESAVLHSYDFSTEWFRDLSLPSGDPRLYAHVALSATRDEQRLCLLSRRGDDALETDLWIATRAESTEDLSWSKYLSWTKFLTLSGTDLRYQCRFRNKMSFLVDQEKKVVLSCNRPRVSENIIHIVGEDKYIEVDHQGAKPTQRAPLPILLSYVPSFVPIQSSS</sequence>
<dbReference type="InterPro" id="IPR036047">
    <property type="entry name" value="F-box-like_dom_sf"/>
</dbReference>
<dbReference type="PANTHER" id="PTHR31672:SF13">
    <property type="entry name" value="F-BOX PROTEIN CPR30-LIKE"/>
    <property type="match status" value="1"/>
</dbReference>
<dbReference type="Pfam" id="PF07734">
    <property type="entry name" value="FBA_1"/>
    <property type="match status" value="2"/>
</dbReference>
<dbReference type="Gene3D" id="1.20.1280.50">
    <property type="match status" value="1"/>
</dbReference>
<evidence type="ECO:0000259" key="1">
    <source>
        <dbReference type="PROSITE" id="PS50181"/>
    </source>
</evidence>
<protein>
    <recommendedName>
        <fullName evidence="1">F-box domain-containing protein</fullName>
    </recommendedName>
</protein>
<dbReference type="NCBIfam" id="TIGR01640">
    <property type="entry name" value="F_box_assoc_1"/>
    <property type="match status" value="1"/>
</dbReference>
<dbReference type="InterPro" id="IPR017451">
    <property type="entry name" value="F-box-assoc_interact_dom"/>
</dbReference>
<proteinExistence type="predicted"/>